<organism evidence="5 6">
    <name type="scientific">Hypsibius exemplaris</name>
    <name type="common">Freshwater tardigrade</name>
    <dbReference type="NCBI Taxonomy" id="2072580"/>
    <lineage>
        <taxon>Eukaryota</taxon>
        <taxon>Metazoa</taxon>
        <taxon>Ecdysozoa</taxon>
        <taxon>Tardigrada</taxon>
        <taxon>Eutardigrada</taxon>
        <taxon>Parachela</taxon>
        <taxon>Hypsibioidea</taxon>
        <taxon>Hypsibiidae</taxon>
        <taxon>Hypsibius</taxon>
    </lineage>
</organism>
<feature type="region of interest" description="Disordered" evidence="2">
    <location>
        <begin position="319"/>
        <end position="338"/>
    </location>
</feature>
<feature type="chain" id="PRO_5040748109" description="SWIM-type domain-containing protein" evidence="3">
    <location>
        <begin position="25"/>
        <end position="885"/>
    </location>
</feature>
<dbReference type="EMBL" id="MTYJ01000323">
    <property type="protein sequence ID" value="OWA53465.1"/>
    <property type="molecule type" value="Genomic_DNA"/>
</dbReference>
<dbReference type="PROSITE" id="PS50966">
    <property type="entry name" value="ZF_SWIM"/>
    <property type="match status" value="1"/>
</dbReference>
<name>A0A9X6RMX8_HYPEX</name>
<keyword evidence="3" id="KW-0732">Signal</keyword>
<evidence type="ECO:0000256" key="1">
    <source>
        <dbReference type="PROSITE-ProRule" id="PRU00325"/>
    </source>
</evidence>
<dbReference type="InterPro" id="IPR007527">
    <property type="entry name" value="Znf_SWIM"/>
</dbReference>
<dbReference type="Proteomes" id="UP000192578">
    <property type="component" value="Unassembled WGS sequence"/>
</dbReference>
<sequence length="885" mass="100507">MTFAKAVQILLKVLVLNDVSVTYGEYLNSEKTPYVIDSNFGTLLCTAGKHLTGQALRLMYTQIKKLDTEQTDFSEKTLADGEYVLRNLKTMITYSLQEEVTINFTTNEKDTMITCSCFFSCTFGLPCRHVMSHRQTLITSVFSFEDCQNRWFRKFTGPDIEFMRSGIFLLAEQGVENVEAEFNTAVKHQAVPKERRYNKALVIAKDMASVVSEYGGSSFGQRLTVLEKMLELLEKNLSTDLLHKWLDKALRNEQPDQLAENSVSDINEYLAVTVGEPQEGISESENKLLQVLDKTQSANHDTNKQIQIPFKIARQPIKVPGRPKQARPKPSSSSSSTAAYMKFHPSRTMSSDALVGLGPSNSKPTTKSIAKITGGDSRNKMIETITVKFGVSSTTGRISKDDPFSRLKRLLPKTWSAEDVLLDYKERRRNHSIEADLKEMGKFFHEDALAAYAARNRIEDIDDWFKEADILAMDKEKLGGRNFWNELFVCSAVDYRAMRKIFEVLGKPIATRTCFWCRPGGILLGWFHRHIIIELESIEGRGWLDNHICDAAMAMLKNQYRHIHGLVSSSPFYLPPEDSRSKIHKLRTQEFQVKPFAQGEIADTQTIQIFNAGGNHWVTMTCPFKSLHNSVAVYDNLGLAVNDFTATQIAASVRFSSSVKTLHYNNSGGRQTTKRKRLRCPTLLLLLWLSVKKKILRRWSSPEQRSWRDNDGKFPRDRGTLTLADVSFFAKDRVRDNKKNVWDSLQCAPATLLNLVHWMAWEKMSAILNSRNEIGSRASQQICWLQGSDFFLSYDQRLQIAFPNLQLDDEVLNLGLQILKHQAALASISGLDSVNCFTLTGGFLKILRRKPFITCVVERCIPSPILQFSRTERLFEFCMLVATTG</sequence>
<keyword evidence="6" id="KW-1185">Reference proteome</keyword>
<dbReference type="AlphaFoldDB" id="A0A9X6RMX8"/>
<evidence type="ECO:0000256" key="3">
    <source>
        <dbReference type="SAM" id="SignalP"/>
    </source>
</evidence>
<protein>
    <recommendedName>
        <fullName evidence="4">SWIM-type domain-containing protein</fullName>
    </recommendedName>
</protein>
<comment type="caution">
    <text evidence="5">The sequence shown here is derived from an EMBL/GenBank/DDBJ whole genome shotgun (WGS) entry which is preliminary data.</text>
</comment>
<keyword evidence="1" id="KW-0862">Zinc</keyword>
<dbReference type="GO" id="GO:0008270">
    <property type="term" value="F:zinc ion binding"/>
    <property type="evidence" value="ECO:0007669"/>
    <property type="project" value="UniProtKB-KW"/>
</dbReference>
<gene>
    <name evidence="5" type="ORF">BV898_17893</name>
</gene>
<keyword evidence="1" id="KW-0479">Metal-binding</keyword>
<proteinExistence type="predicted"/>
<evidence type="ECO:0000259" key="4">
    <source>
        <dbReference type="PROSITE" id="PS50966"/>
    </source>
</evidence>
<accession>A0A9X6RMX8</accession>
<feature type="domain" description="SWIM-type" evidence="4">
    <location>
        <begin position="100"/>
        <end position="138"/>
    </location>
</feature>
<feature type="signal peptide" evidence="3">
    <location>
        <begin position="1"/>
        <end position="24"/>
    </location>
</feature>
<keyword evidence="1" id="KW-0863">Zinc-finger</keyword>
<evidence type="ECO:0000256" key="2">
    <source>
        <dbReference type="SAM" id="MobiDB-lite"/>
    </source>
</evidence>
<evidence type="ECO:0000313" key="5">
    <source>
        <dbReference type="EMBL" id="OWA53465.1"/>
    </source>
</evidence>
<reference evidence="6" key="1">
    <citation type="submission" date="2017-01" db="EMBL/GenBank/DDBJ databases">
        <title>Comparative genomics of anhydrobiosis in the tardigrade Hypsibius dujardini.</title>
        <authorList>
            <person name="Yoshida Y."/>
            <person name="Koutsovoulos G."/>
            <person name="Laetsch D."/>
            <person name="Stevens L."/>
            <person name="Kumar S."/>
            <person name="Horikawa D."/>
            <person name="Ishino K."/>
            <person name="Komine S."/>
            <person name="Tomita M."/>
            <person name="Blaxter M."/>
            <person name="Arakawa K."/>
        </authorList>
    </citation>
    <scope>NUCLEOTIDE SEQUENCE [LARGE SCALE GENOMIC DNA]</scope>
    <source>
        <strain evidence="6">Z151</strain>
    </source>
</reference>
<evidence type="ECO:0000313" key="6">
    <source>
        <dbReference type="Proteomes" id="UP000192578"/>
    </source>
</evidence>